<proteinExistence type="predicted"/>
<name>A0ABV1IWY4_9FIRM</name>
<dbReference type="InterPro" id="IPR051610">
    <property type="entry name" value="GPI/OXD"/>
</dbReference>
<comment type="caution">
    <text evidence="3">The sequence shown here is derived from an EMBL/GenBank/DDBJ whole genome shotgun (WGS) entry which is preliminary data.</text>
</comment>
<organism evidence="3 4">
    <name type="scientific">Anaerostipes amylophilus</name>
    <dbReference type="NCBI Taxonomy" id="2981779"/>
    <lineage>
        <taxon>Bacteria</taxon>
        <taxon>Bacillati</taxon>
        <taxon>Bacillota</taxon>
        <taxon>Clostridia</taxon>
        <taxon>Lachnospirales</taxon>
        <taxon>Lachnospiraceae</taxon>
        <taxon>Anaerostipes</taxon>
    </lineage>
</organism>
<dbReference type="SUPFAM" id="SSF51182">
    <property type="entry name" value="RmlC-like cupins"/>
    <property type="match status" value="1"/>
</dbReference>
<dbReference type="PANTHER" id="PTHR35848:SF6">
    <property type="entry name" value="CUPIN TYPE-2 DOMAIN-CONTAINING PROTEIN"/>
    <property type="match status" value="1"/>
</dbReference>
<evidence type="ECO:0000256" key="1">
    <source>
        <dbReference type="ARBA" id="ARBA00022723"/>
    </source>
</evidence>
<dbReference type="Gene3D" id="2.60.120.10">
    <property type="entry name" value="Jelly Rolls"/>
    <property type="match status" value="1"/>
</dbReference>
<dbReference type="InterPro" id="IPR014710">
    <property type="entry name" value="RmlC-like_jellyroll"/>
</dbReference>
<dbReference type="Pfam" id="PF07883">
    <property type="entry name" value="Cupin_2"/>
    <property type="match status" value="1"/>
</dbReference>
<sequence>MYLKNEDVKIGTIPDANGSDTPLRKMEFLTKKEMKDSSRLYGKVIVPPGCALAYHTHENEGEAYHILQGTGLYNDNGTKYEVHAGDTTFTSDGAGHAIENIGDEDLVFMALILLDK</sequence>
<dbReference type="InterPro" id="IPR011051">
    <property type="entry name" value="RmlC_Cupin_sf"/>
</dbReference>
<gene>
    <name evidence="3" type="ORF">AAAU51_11150</name>
</gene>
<dbReference type="CDD" id="cd02221">
    <property type="entry name" value="cupin_TM1287-like"/>
    <property type="match status" value="1"/>
</dbReference>
<evidence type="ECO:0000259" key="2">
    <source>
        <dbReference type="Pfam" id="PF07883"/>
    </source>
</evidence>
<dbReference type="RefSeq" id="WP_117945146.1">
    <property type="nucleotide sequence ID" value="NZ_JBBNIN010000018.1"/>
</dbReference>
<keyword evidence="1" id="KW-0479">Metal-binding</keyword>
<dbReference type="InterPro" id="IPR013096">
    <property type="entry name" value="Cupin_2"/>
</dbReference>
<dbReference type="PANTHER" id="PTHR35848">
    <property type="entry name" value="OXALATE-BINDING PROTEIN"/>
    <property type="match status" value="1"/>
</dbReference>
<accession>A0ABV1IWY4</accession>
<evidence type="ECO:0000313" key="3">
    <source>
        <dbReference type="EMBL" id="MEQ2711724.1"/>
    </source>
</evidence>
<evidence type="ECO:0000313" key="4">
    <source>
        <dbReference type="Proteomes" id="UP001482154"/>
    </source>
</evidence>
<reference evidence="3 4" key="1">
    <citation type="submission" date="2024-04" db="EMBL/GenBank/DDBJ databases">
        <title>Human intestinal bacterial collection.</title>
        <authorList>
            <person name="Pauvert C."/>
            <person name="Hitch T.C.A."/>
            <person name="Clavel T."/>
        </authorList>
    </citation>
    <scope>NUCLEOTIDE SEQUENCE [LARGE SCALE GENOMIC DNA]</scope>
    <source>
        <strain evidence="3 4">CLA-AA-H249</strain>
    </source>
</reference>
<feature type="domain" description="Cupin type-2" evidence="2">
    <location>
        <begin position="44"/>
        <end position="110"/>
    </location>
</feature>
<dbReference type="EMBL" id="JBBNIN010000018">
    <property type="protein sequence ID" value="MEQ2711724.1"/>
    <property type="molecule type" value="Genomic_DNA"/>
</dbReference>
<protein>
    <submittedName>
        <fullName evidence="3">Cupin domain-containing protein</fullName>
    </submittedName>
</protein>
<dbReference type="Proteomes" id="UP001482154">
    <property type="component" value="Unassembled WGS sequence"/>
</dbReference>
<keyword evidence="4" id="KW-1185">Reference proteome</keyword>